<accession>A0A3M6TUC3</accession>
<name>A0A3M6TUC3_POCDA</name>
<keyword evidence="1" id="KW-1133">Transmembrane helix</keyword>
<keyword evidence="1" id="KW-0812">Transmembrane</keyword>
<keyword evidence="3" id="KW-1185">Reference proteome</keyword>
<dbReference type="AlphaFoldDB" id="A0A3M6TUC3"/>
<feature type="non-terminal residue" evidence="2">
    <location>
        <position position="146"/>
    </location>
</feature>
<dbReference type="OrthoDB" id="10070083at2759"/>
<proteinExistence type="predicted"/>
<evidence type="ECO:0000313" key="3">
    <source>
        <dbReference type="Proteomes" id="UP000275408"/>
    </source>
</evidence>
<evidence type="ECO:0000256" key="1">
    <source>
        <dbReference type="SAM" id="Phobius"/>
    </source>
</evidence>
<dbReference type="Proteomes" id="UP000275408">
    <property type="component" value="Unassembled WGS sequence"/>
</dbReference>
<gene>
    <name evidence="2" type="ORF">pdam_00021499</name>
</gene>
<organism evidence="2 3">
    <name type="scientific">Pocillopora damicornis</name>
    <name type="common">Cauliflower coral</name>
    <name type="synonym">Millepora damicornis</name>
    <dbReference type="NCBI Taxonomy" id="46731"/>
    <lineage>
        <taxon>Eukaryota</taxon>
        <taxon>Metazoa</taxon>
        <taxon>Cnidaria</taxon>
        <taxon>Anthozoa</taxon>
        <taxon>Hexacorallia</taxon>
        <taxon>Scleractinia</taxon>
        <taxon>Astrocoeniina</taxon>
        <taxon>Pocilloporidae</taxon>
        <taxon>Pocillopora</taxon>
    </lineage>
</organism>
<evidence type="ECO:0000313" key="2">
    <source>
        <dbReference type="EMBL" id="RMX45003.1"/>
    </source>
</evidence>
<feature type="transmembrane region" description="Helical" evidence="1">
    <location>
        <begin position="37"/>
        <end position="68"/>
    </location>
</feature>
<keyword evidence="1" id="KW-0472">Membrane</keyword>
<comment type="caution">
    <text evidence="2">The sequence shown here is derived from an EMBL/GenBank/DDBJ whole genome shotgun (WGS) entry which is preliminary data.</text>
</comment>
<dbReference type="EMBL" id="RCHS01002916">
    <property type="protein sequence ID" value="RMX45003.1"/>
    <property type="molecule type" value="Genomic_DNA"/>
</dbReference>
<reference evidence="2 3" key="1">
    <citation type="journal article" date="2018" name="Sci. Rep.">
        <title>Comparative analysis of the Pocillopora damicornis genome highlights role of immune system in coral evolution.</title>
        <authorList>
            <person name="Cunning R."/>
            <person name="Bay R.A."/>
            <person name="Gillette P."/>
            <person name="Baker A.C."/>
            <person name="Traylor-Knowles N."/>
        </authorList>
    </citation>
    <scope>NUCLEOTIDE SEQUENCE [LARGE SCALE GENOMIC DNA]</scope>
    <source>
        <strain evidence="2">RSMAS</strain>
        <tissue evidence="2">Whole animal</tissue>
    </source>
</reference>
<protein>
    <submittedName>
        <fullName evidence="2">Uncharacterized protein</fullName>
    </submittedName>
</protein>
<sequence>MYMAVLSTYIWAVTLFSVTGAWVDGSYYCRSAIIMNIAVVMIYAVTISLATGIFGLLLSTLMLVCCWLRYHRYHSRESIESAKLGYVPVPGTVMTYGDEYFIHQQPRQAPLVREPPQFKAALEYAAQQHESSRYYPPPYNYIERRT</sequence>